<gene>
    <name evidence="2" type="ORF">WJT86_06565</name>
</gene>
<sequence length="133" mass="15437">MAYDQILFLHKLAIYGWLPAMTAIFVVMAIKVLKKLVARKSIKEATIYTPGIRHRIAFLTLIYMLPAIIIYVVLLIPAFYINHQAKQYDYCLQVVRVNKLKTTDSRILQQRCSSFDLNELIRNAENPDFSTDE</sequence>
<accession>A0ABV0BIE0</accession>
<keyword evidence="3" id="KW-1185">Reference proteome</keyword>
<keyword evidence="1" id="KW-1133">Transmembrane helix</keyword>
<evidence type="ECO:0000313" key="2">
    <source>
        <dbReference type="EMBL" id="MEN3930723.1"/>
    </source>
</evidence>
<name>A0ABV0BIE0_9HYPH</name>
<dbReference type="RefSeq" id="WP_346336728.1">
    <property type="nucleotide sequence ID" value="NZ_JBBYXI010000002.1"/>
</dbReference>
<dbReference type="EMBL" id="JBBYXI010000002">
    <property type="protein sequence ID" value="MEN3930723.1"/>
    <property type="molecule type" value="Genomic_DNA"/>
</dbReference>
<protein>
    <submittedName>
        <fullName evidence="2">Uncharacterized protein</fullName>
    </submittedName>
</protein>
<dbReference type="Proteomes" id="UP001418637">
    <property type="component" value="Unassembled WGS sequence"/>
</dbReference>
<feature type="transmembrane region" description="Helical" evidence="1">
    <location>
        <begin position="56"/>
        <end position="81"/>
    </location>
</feature>
<feature type="transmembrane region" description="Helical" evidence="1">
    <location>
        <begin position="12"/>
        <end position="33"/>
    </location>
</feature>
<proteinExistence type="predicted"/>
<keyword evidence="1" id="KW-0472">Membrane</keyword>
<comment type="caution">
    <text evidence="2">The sequence shown here is derived from an EMBL/GenBank/DDBJ whole genome shotgun (WGS) entry which is preliminary data.</text>
</comment>
<evidence type="ECO:0000313" key="3">
    <source>
        <dbReference type="Proteomes" id="UP001418637"/>
    </source>
</evidence>
<keyword evidence="1" id="KW-0812">Transmembrane</keyword>
<organism evidence="2 3">
    <name type="scientific">Hohaiivirga grylli</name>
    <dbReference type="NCBI Taxonomy" id="3133970"/>
    <lineage>
        <taxon>Bacteria</taxon>
        <taxon>Pseudomonadati</taxon>
        <taxon>Pseudomonadota</taxon>
        <taxon>Alphaproteobacteria</taxon>
        <taxon>Hyphomicrobiales</taxon>
        <taxon>Methylobacteriaceae</taxon>
        <taxon>Hohaiivirga</taxon>
    </lineage>
</organism>
<reference evidence="2 3" key="1">
    <citation type="submission" date="2024-04" db="EMBL/GenBank/DDBJ databases">
        <title>A novel species isolated from cricket.</title>
        <authorList>
            <person name="Wang H.-C."/>
        </authorList>
    </citation>
    <scope>NUCLEOTIDE SEQUENCE [LARGE SCALE GENOMIC DNA]</scope>
    <source>
        <strain evidence="2 3">WL0021</strain>
    </source>
</reference>
<evidence type="ECO:0000256" key="1">
    <source>
        <dbReference type="SAM" id="Phobius"/>
    </source>
</evidence>